<evidence type="ECO:0000256" key="1">
    <source>
        <dbReference type="SAM" id="MobiDB-lite"/>
    </source>
</evidence>
<keyword evidence="4" id="KW-1185">Reference proteome</keyword>
<dbReference type="Proteomes" id="UP000319865">
    <property type="component" value="Unassembled WGS sequence"/>
</dbReference>
<evidence type="ECO:0000313" key="3">
    <source>
        <dbReference type="EMBL" id="TQN41686.1"/>
    </source>
</evidence>
<organism evidence="3 4">
    <name type="scientific">Blastococcus colisei</name>
    <dbReference type="NCBI Taxonomy" id="1564162"/>
    <lineage>
        <taxon>Bacteria</taxon>
        <taxon>Bacillati</taxon>
        <taxon>Actinomycetota</taxon>
        <taxon>Actinomycetes</taxon>
        <taxon>Geodermatophilales</taxon>
        <taxon>Geodermatophilaceae</taxon>
        <taxon>Blastococcus</taxon>
    </lineage>
</organism>
<comment type="caution">
    <text evidence="3">The sequence shown here is derived from an EMBL/GenBank/DDBJ whole genome shotgun (WGS) entry which is preliminary data.</text>
</comment>
<feature type="transmembrane region" description="Helical" evidence="2">
    <location>
        <begin position="186"/>
        <end position="205"/>
    </location>
</feature>
<protein>
    <recommendedName>
        <fullName evidence="5">Helix-turn-helix protein</fullName>
    </recommendedName>
</protein>
<proteinExistence type="predicted"/>
<gene>
    <name evidence="3" type="ORF">FHU33_1063</name>
</gene>
<keyword evidence="2" id="KW-0812">Transmembrane</keyword>
<feature type="compositionally biased region" description="Low complexity" evidence="1">
    <location>
        <begin position="150"/>
        <end position="167"/>
    </location>
</feature>
<feature type="region of interest" description="Disordered" evidence="1">
    <location>
        <begin position="1"/>
        <end position="29"/>
    </location>
</feature>
<dbReference type="AlphaFoldDB" id="A0A543PC65"/>
<evidence type="ECO:0000256" key="2">
    <source>
        <dbReference type="SAM" id="Phobius"/>
    </source>
</evidence>
<dbReference type="EMBL" id="VFQE01000001">
    <property type="protein sequence ID" value="TQN41686.1"/>
    <property type="molecule type" value="Genomic_DNA"/>
</dbReference>
<keyword evidence="2" id="KW-1133">Transmembrane helix</keyword>
<feature type="region of interest" description="Disordered" evidence="1">
    <location>
        <begin position="137"/>
        <end position="172"/>
    </location>
</feature>
<reference evidence="3 4" key="1">
    <citation type="submission" date="2019-06" db="EMBL/GenBank/DDBJ databases">
        <title>Sequencing the genomes of 1000 actinobacteria strains.</title>
        <authorList>
            <person name="Klenk H.-P."/>
        </authorList>
    </citation>
    <scope>NUCLEOTIDE SEQUENCE [LARGE SCALE GENOMIC DNA]</scope>
    <source>
        <strain evidence="3 4">DSM 46837</strain>
    </source>
</reference>
<evidence type="ECO:0000313" key="4">
    <source>
        <dbReference type="Proteomes" id="UP000319865"/>
    </source>
</evidence>
<evidence type="ECO:0008006" key="5">
    <source>
        <dbReference type="Google" id="ProtNLM"/>
    </source>
</evidence>
<name>A0A543PC65_9ACTN</name>
<accession>A0A543PC65</accession>
<keyword evidence="2" id="KW-0472">Membrane</keyword>
<sequence>MERGRRGDGRGPSVAGTHPTPGCLSSDRATWEGTVRDGDAVGSVSPDPARLLAAARQFGREMEQLRLIQGMSWRQIDEAVQGQPGVSGSESTFYRMVKNPTGMPKPDYVRSFVLTLGLTEQDGNYWLERRKQLIDKASRGDSQDEPATQPASTSKLPLSSSPELWPPVAEDQADGHSLRWRKPMTVASAAILAVAVISGGTFLAFQPGSEGASLVEGEVTCQSGAQVVGVWIQTENGPSSGFAARSTSGAGVRYEYALSEGTRYAVHVGCGGTRENWDTNNRSGYGTGPFRSFVCRDQATPSEGRKYGICDEI</sequence>